<proteinExistence type="inferred from homology"/>
<gene>
    <name evidence="5" type="primary">rpsB</name>
    <name evidence="5" type="ORF">CI610_02825</name>
</gene>
<comment type="caution">
    <text evidence="5">The sequence shown here is derived from an EMBL/GenBank/DDBJ whole genome shotgun (WGS) entry which is preliminary data.</text>
</comment>
<dbReference type="PRINTS" id="PR00395">
    <property type="entry name" value="RIBOSOMALS2"/>
</dbReference>
<keyword evidence="3" id="KW-0687">Ribonucleoprotein</keyword>
<dbReference type="InterPro" id="IPR001865">
    <property type="entry name" value="Ribosomal_uS2"/>
</dbReference>
<dbReference type="Gene3D" id="1.10.287.610">
    <property type="entry name" value="Helix hairpin bin"/>
    <property type="match status" value="1"/>
</dbReference>
<evidence type="ECO:0000256" key="2">
    <source>
        <dbReference type="ARBA" id="ARBA00022980"/>
    </source>
</evidence>
<feature type="compositionally biased region" description="Acidic residues" evidence="4">
    <location>
        <begin position="235"/>
        <end position="244"/>
    </location>
</feature>
<dbReference type="PROSITE" id="PS00962">
    <property type="entry name" value="RIBOSOMAL_S2_1"/>
    <property type="match status" value="1"/>
</dbReference>
<dbReference type="InterPro" id="IPR023591">
    <property type="entry name" value="Ribosomal_uS2_flav_dom_sf"/>
</dbReference>
<dbReference type="FunFam" id="1.10.287.610:FF:000001">
    <property type="entry name" value="30S ribosomal protein S2"/>
    <property type="match status" value="1"/>
</dbReference>
<dbReference type="GO" id="GO:0003735">
    <property type="term" value="F:structural constituent of ribosome"/>
    <property type="evidence" value="ECO:0007669"/>
    <property type="project" value="InterPro"/>
</dbReference>
<dbReference type="InterPro" id="IPR018130">
    <property type="entry name" value="Ribosomal_uS2_CS"/>
</dbReference>
<reference evidence="5" key="1">
    <citation type="journal article" date="2017" name="Appl. Environ. Microbiol.">
        <title>Molecular characterization of an Endozoicomonas-like organism causing infection in king scallop Pecten maximus L.</title>
        <authorList>
            <person name="Cano I."/>
            <person name="van Aerle R."/>
            <person name="Ross S."/>
            <person name="Verner-Jeffreys D.W."/>
            <person name="Paley R.K."/>
            <person name="Rimmer G."/>
            <person name="Ryder D."/>
            <person name="Hooper P."/>
            <person name="Stone D."/>
            <person name="Feist S.W."/>
        </authorList>
    </citation>
    <scope>NUCLEOTIDE SEQUENCE</scope>
</reference>
<dbReference type="AlphaFoldDB" id="A0A2H9T4W0"/>
<feature type="compositionally biased region" description="Basic and acidic residues" evidence="4">
    <location>
        <begin position="245"/>
        <end position="257"/>
    </location>
</feature>
<dbReference type="CDD" id="cd01425">
    <property type="entry name" value="RPS2"/>
    <property type="match status" value="1"/>
</dbReference>
<dbReference type="GO" id="GO:0022627">
    <property type="term" value="C:cytosolic small ribosomal subunit"/>
    <property type="evidence" value="ECO:0007669"/>
    <property type="project" value="TreeGrafter"/>
</dbReference>
<evidence type="ECO:0000256" key="1">
    <source>
        <dbReference type="ARBA" id="ARBA00006242"/>
    </source>
</evidence>
<keyword evidence="2 5" id="KW-0689">Ribosomal protein</keyword>
<dbReference type="EMBL" id="NSIT01000222">
    <property type="protein sequence ID" value="PJE78246.1"/>
    <property type="molecule type" value="Genomic_DNA"/>
</dbReference>
<dbReference type="InterPro" id="IPR005706">
    <property type="entry name" value="Ribosomal_uS2_bac/mit/plastid"/>
</dbReference>
<protein>
    <submittedName>
        <fullName evidence="5">30S ribosomal protein S2</fullName>
    </submittedName>
</protein>
<name>A0A2H9T4W0_9ZZZZ</name>
<dbReference type="SUPFAM" id="SSF52313">
    <property type="entry name" value="Ribosomal protein S2"/>
    <property type="match status" value="1"/>
</dbReference>
<dbReference type="Gene3D" id="3.40.50.10490">
    <property type="entry name" value="Glucose-6-phosphate isomerase like protein, domain 1"/>
    <property type="match status" value="1"/>
</dbReference>
<evidence type="ECO:0000313" key="5">
    <source>
        <dbReference type="EMBL" id="PJE78246.1"/>
    </source>
</evidence>
<sequence>MTQVTMRDMLKAGVHFGHQTRYWNPKMNKFIFGARNKIHIINLEHTLPAFNHALSFIAKLAAGKNKLLFVGTKRAAGKIIQEEAGRCNMPFVDHRWLGGMLTNYKTIRQSIRRLRDLESQKADGTFEKLTKKEALMRTRDLEKLDRSLGGIKEMGGLPDALFVVDVEHERIAIQEANKLGIPVIGIVDTNSSPEGVDYVIPGNDDAIRAIQLYIRAAADMILEVRANARTGSEADLGDVETDESGETKMTRVVKDDEAAAGDEEATQEKA</sequence>
<dbReference type="NCBIfam" id="TIGR01011">
    <property type="entry name" value="rpsB_bact"/>
    <property type="match status" value="1"/>
</dbReference>
<dbReference type="GO" id="GO:0006412">
    <property type="term" value="P:translation"/>
    <property type="evidence" value="ECO:0007669"/>
    <property type="project" value="InterPro"/>
</dbReference>
<dbReference type="HAMAP" id="MF_00291_B">
    <property type="entry name" value="Ribosomal_uS2_B"/>
    <property type="match status" value="1"/>
</dbReference>
<feature type="region of interest" description="Disordered" evidence="4">
    <location>
        <begin position="233"/>
        <end position="270"/>
    </location>
</feature>
<dbReference type="Pfam" id="PF00318">
    <property type="entry name" value="Ribosomal_S2"/>
    <property type="match status" value="1"/>
</dbReference>
<dbReference type="PROSITE" id="PS00963">
    <property type="entry name" value="RIBOSOMAL_S2_2"/>
    <property type="match status" value="1"/>
</dbReference>
<dbReference type="PANTHER" id="PTHR12534:SF0">
    <property type="entry name" value="SMALL RIBOSOMAL SUBUNIT PROTEIN US2M"/>
    <property type="match status" value="1"/>
</dbReference>
<organism evidence="5">
    <name type="scientific">invertebrate metagenome</name>
    <dbReference type="NCBI Taxonomy" id="1711999"/>
    <lineage>
        <taxon>unclassified sequences</taxon>
        <taxon>metagenomes</taxon>
        <taxon>organismal metagenomes</taxon>
    </lineage>
</organism>
<evidence type="ECO:0000256" key="4">
    <source>
        <dbReference type="SAM" id="MobiDB-lite"/>
    </source>
</evidence>
<evidence type="ECO:0000256" key="3">
    <source>
        <dbReference type="ARBA" id="ARBA00023274"/>
    </source>
</evidence>
<comment type="similarity">
    <text evidence="1">Belongs to the universal ribosomal protein uS2 family.</text>
</comment>
<accession>A0A2H9T4W0</accession>
<dbReference type="PANTHER" id="PTHR12534">
    <property type="entry name" value="30S RIBOSOMAL PROTEIN S2 PROKARYOTIC AND ORGANELLAR"/>
    <property type="match status" value="1"/>
</dbReference>
<feature type="compositionally biased region" description="Acidic residues" evidence="4">
    <location>
        <begin position="258"/>
        <end position="270"/>
    </location>
</feature>